<evidence type="ECO:0000256" key="1">
    <source>
        <dbReference type="ARBA" id="ARBA00004123"/>
    </source>
</evidence>
<evidence type="ECO:0000256" key="5">
    <source>
        <dbReference type="ARBA" id="ARBA00023242"/>
    </source>
</evidence>
<dbReference type="GO" id="GO:0003727">
    <property type="term" value="F:single-stranded RNA binding"/>
    <property type="evidence" value="ECO:0007669"/>
    <property type="project" value="TreeGrafter"/>
</dbReference>
<comment type="subcellular location">
    <subcellularLocation>
        <location evidence="1">Nucleus</location>
    </subcellularLocation>
</comment>
<dbReference type="GO" id="GO:0000176">
    <property type="term" value="C:nuclear exosome (RNase complex)"/>
    <property type="evidence" value="ECO:0007669"/>
    <property type="project" value="TreeGrafter"/>
</dbReference>
<keyword evidence="4 8" id="KW-0269">Exonuclease</keyword>
<dbReference type="InterPro" id="IPR036397">
    <property type="entry name" value="RNaseH_sf"/>
</dbReference>
<dbReference type="GO" id="GO:0071036">
    <property type="term" value="P:nuclear polyadenylation-dependent snoRNA catabolic process"/>
    <property type="evidence" value="ECO:0007669"/>
    <property type="project" value="TreeGrafter"/>
</dbReference>
<dbReference type="PANTHER" id="PTHR12124:SF47">
    <property type="entry name" value="EXOSOME COMPONENT 10"/>
    <property type="match status" value="1"/>
</dbReference>
<evidence type="ECO:0000256" key="6">
    <source>
        <dbReference type="SAM" id="MobiDB-lite"/>
    </source>
</evidence>
<feature type="non-terminal residue" evidence="8">
    <location>
        <position position="1"/>
    </location>
</feature>
<evidence type="ECO:0000256" key="3">
    <source>
        <dbReference type="ARBA" id="ARBA00022801"/>
    </source>
</evidence>
<feature type="region of interest" description="Disordered" evidence="6">
    <location>
        <begin position="437"/>
        <end position="460"/>
    </location>
</feature>
<keyword evidence="5" id="KW-0539">Nucleus</keyword>
<dbReference type="PROSITE" id="PS50967">
    <property type="entry name" value="HRDC"/>
    <property type="match status" value="1"/>
</dbReference>
<dbReference type="GO" id="GO:0000175">
    <property type="term" value="F:3'-5'-RNA exonuclease activity"/>
    <property type="evidence" value="ECO:0007669"/>
    <property type="project" value="InterPro"/>
</dbReference>
<dbReference type="GO" id="GO:0000467">
    <property type="term" value="P:exonucleolytic trimming to generate mature 3'-end of 5.8S rRNA from tricistronic rRNA transcript (SSU-rRNA, 5.8S rRNA, LSU-rRNA)"/>
    <property type="evidence" value="ECO:0007669"/>
    <property type="project" value="InterPro"/>
</dbReference>
<reference evidence="8 9" key="1">
    <citation type="submission" date="2016-04" db="EMBL/GenBank/DDBJ databases">
        <title>Evolutionary innovation and constraint leading to complex multicellularity in the Ascomycota.</title>
        <authorList>
            <person name="Cisse O."/>
            <person name="Nguyen A."/>
            <person name="Hewitt D.A."/>
            <person name="Jedd G."/>
            <person name="Stajich J.E."/>
        </authorList>
    </citation>
    <scope>NUCLEOTIDE SEQUENCE [LARGE SCALE GENOMIC DNA]</scope>
    <source>
        <strain evidence="8 9">DAH-3</strain>
    </source>
</reference>
<comment type="caution">
    <text evidence="8">The sequence shown here is derived from an EMBL/GenBank/DDBJ whole genome shotgun (WGS) entry which is preliminary data.</text>
</comment>
<dbReference type="GO" id="GO:0071037">
    <property type="term" value="P:nuclear polyadenylation-dependent snRNA catabolic process"/>
    <property type="evidence" value="ECO:0007669"/>
    <property type="project" value="TreeGrafter"/>
</dbReference>
<dbReference type="Gene3D" id="1.10.150.80">
    <property type="entry name" value="HRDC domain"/>
    <property type="match status" value="1"/>
</dbReference>
<accession>A0A1U7LL12</accession>
<dbReference type="InterPro" id="IPR002121">
    <property type="entry name" value="HRDC_dom"/>
</dbReference>
<dbReference type="OrthoDB" id="2250022at2759"/>
<dbReference type="GO" id="GO:0071051">
    <property type="term" value="P:poly(A)-dependent snoRNA 3'-end processing"/>
    <property type="evidence" value="ECO:0007669"/>
    <property type="project" value="TreeGrafter"/>
</dbReference>
<feature type="region of interest" description="Disordered" evidence="6">
    <location>
        <begin position="320"/>
        <end position="355"/>
    </location>
</feature>
<dbReference type="EMBL" id="LXFE01002133">
    <property type="protein sequence ID" value="OLL23211.1"/>
    <property type="molecule type" value="Genomic_DNA"/>
</dbReference>
<dbReference type="FunFam" id="1.10.150.80:FF:000001">
    <property type="entry name" value="Putative exosome component 10"/>
    <property type="match status" value="1"/>
</dbReference>
<dbReference type="SMART" id="SM00474">
    <property type="entry name" value="35EXOc"/>
    <property type="match status" value="1"/>
</dbReference>
<proteinExistence type="predicted"/>
<dbReference type="GO" id="GO:0071040">
    <property type="term" value="P:nuclear polyadenylation-dependent antisense transcript catabolic process"/>
    <property type="evidence" value="ECO:0007669"/>
    <property type="project" value="TreeGrafter"/>
</dbReference>
<name>A0A1U7LL12_NEOID</name>
<dbReference type="InterPro" id="IPR045092">
    <property type="entry name" value="Rrp6-like"/>
</dbReference>
<dbReference type="InterPro" id="IPR002562">
    <property type="entry name" value="3'-5'_exonuclease_dom"/>
</dbReference>
<dbReference type="GO" id="GO:0071039">
    <property type="term" value="P:nuclear polyadenylation-dependent CUT catabolic process"/>
    <property type="evidence" value="ECO:0007669"/>
    <property type="project" value="TreeGrafter"/>
</dbReference>
<dbReference type="SUPFAM" id="SSF53098">
    <property type="entry name" value="Ribonuclease H-like"/>
    <property type="match status" value="1"/>
</dbReference>
<dbReference type="InterPro" id="IPR010997">
    <property type="entry name" value="HRDC-like_sf"/>
</dbReference>
<keyword evidence="3" id="KW-0378">Hydrolase</keyword>
<feature type="compositionally biased region" description="Basic and acidic residues" evidence="6">
    <location>
        <begin position="447"/>
        <end position="460"/>
    </location>
</feature>
<dbReference type="InterPro" id="IPR049559">
    <property type="entry name" value="Rrp6p-like_exo"/>
</dbReference>
<evidence type="ECO:0000313" key="8">
    <source>
        <dbReference type="EMBL" id="OLL23211.1"/>
    </source>
</evidence>
<dbReference type="Pfam" id="PF01612">
    <property type="entry name" value="DNA_pol_A_exo1"/>
    <property type="match status" value="1"/>
</dbReference>
<dbReference type="InterPro" id="IPR012337">
    <property type="entry name" value="RNaseH-like_sf"/>
</dbReference>
<dbReference type="STRING" id="1198029.A0A1U7LL12"/>
<dbReference type="InterPro" id="IPR044876">
    <property type="entry name" value="HRDC_dom_sf"/>
</dbReference>
<keyword evidence="9" id="KW-1185">Reference proteome</keyword>
<dbReference type="Pfam" id="PF00570">
    <property type="entry name" value="HRDC"/>
    <property type="match status" value="1"/>
</dbReference>
<protein>
    <submittedName>
        <fullName evidence="8">Exosome complex exonuclease rrp6</fullName>
    </submittedName>
</protein>
<dbReference type="Gene3D" id="3.30.420.10">
    <property type="entry name" value="Ribonuclease H-like superfamily/Ribonuclease H"/>
    <property type="match status" value="1"/>
</dbReference>
<keyword evidence="2" id="KW-0540">Nuclease</keyword>
<dbReference type="SUPFAM" id="SSF47819">
    <property type="entry name" value="HRDC-like"/>
    <property type="match status" value="1"/>
</dbReference>
<gene>
    <name evidence="8" type="ORF">NEOLI_005409</name>
</gene>
<dbReference type="GO" id="GO:0000166">
    <property type="term" value="F:nucleotide binding"/>
    <property type="evidence" value="ECO:0007669"/>
    <property type="project" value="InterPro"/>
</dbReference>
<organism evidence="8 9">
    <name type="scientific">Neolecta irregularis (strain DAH-3)</name>
    <dbReference type="NCBI Taxonomy" id="1198029"/>
    <lineage>
        <taxon>Eukaryota</taxon>
        <taxon>Fungi</taxon>
        <taxon>Dikarya</taxon>
        <taxon>Ascomycota</taxon>
        <taxon>Taphrinomycotina</taxon>
        <taxon>Neolectales</taxon>
        <taxon>Neolectaceae</taxon>
        <taxon>Neolecta</taxon>
    </lineage>
</organism>
<feature type="domain" description="HRDC" evidence="7">
    <location>
        <begin position="242"/>
        <end position="320"/>
    </location>
</feature>
<sequence>DFEVWNAQYPCRVAQIADPLPYPPFDTTSAIWVGDPPALSAMLAQLKTCSEIAVDLEHHDYRSFAGFVCLMQISSRDQDWIVDTLLLRQELQSLNAVFADPAILKVFHGARMDILWLQRDFSLYIVSLFDTFHAAKSLHLSSRSLAFLLKRYADFDADKKYQLADWRIRPLPQEMLAYARSDTHFLLFVYDNLRNQLVQNDRLQHVLTASRAVAAQSYQRPAYDPDGWKSLYAKYGSAKLLSNTQIAAFTALHQWRDRIARHLDESLRYVLPTHLMVSIAAALPKDLPQLYACTLPPVAKDYANDILQLVSAHHSDSYHSDSLHSDSLHSDSHHSDSHHSDSHSRPDSHHSDSHSRPELLASISSFWTSLHQNEPNHNLLKQLGSQLRVAVPLPCSPKVEAAALAVHPFKPTPDDIIIPRTGKKRSLQILPYENLQPVHTRKKKKHRLEETSSLDPHKKL</sequence>
<dbReference type="PANTHER" id="PTHR12124">
    <property type="entry name" value="POLYMYOSITIS/SCLERODERMA AUTOANTIGEN-RELATED"/>
    <property type="match status" value="1"/>
</dbReference>
<evidence type="ECO:0000256" key="4">
    <source>
        <dbReference type="ARBA" id="ARBA00022839"/>
    </source>
</evidence>
<evidence type="ECO:0000313" key="9">
    <source>
        <dbReference type="Proteomes" id="UP000186594"/>
    </source>
</evidence>
<dbReference type="GO" id="GO:0071038">
    <property type="term" value="P:TRAMP-dependent tRNA surveillance pathway"/>
    <property type="evidence" value="ECO:0007669"/>
    <property type="project" value="TreeGrafter"/>
</dbReference>
<dbReference type="CDD" id="cd06147">
    <property type="entry name" value="Rrp6p_like_exo"/>
    <property type="match status" value="1"/>
</dbReference>
<dbReference type="GO" id="GO:0005730">
    <property type="term" value="C:nucleolus"/>
    <property type="evidence" value="ECO:0007669"/>
    <property type="project" value="TreeGrafter"/>
</dbReference>
<dbReference type="AlphaFoldDB" id="A0A1U7LL12"/>
<feature type="non-terminal residue" evidence="8">
    <location>
        <position position="460"/>
    </location>
</feature>
<evidence type="ECO:0000259" key="7">
    <source>
        <dbReference type="PROSITE" id="PS50967"/>
    </source>
</evidence>
<dbReference type="SMART" id="SM00341">
    <property type="entry name" value="HRDC"/>
    <property type="match status" value="1"/>
</dbReference>
<dbReference type="GO" id="GO:0071044">
    <property type="term" value="P:histone mRNA catabolic process"/>
    <property type="evidence" value="ECO:0007669"/>
    <property type="project" value="TreeGrafter"/>
</dbReference>
<dbReference type="Proteomes" id="UP000186594">
    <property type="component" value="Unassembled WGS sequence"/>
</dbReference>
<evidence type="ECO:0000256" key="2">
    <source>
        <dbReference type="ARBA" id="ARBA00022722"/>
    </source>
</evidence>
<dbReference type="GO" id="GO:0071035">
    <property type="term" value="P:nuclear polyadenylation-dependent rRNA catabolic process"/>
    <property type="evidence" value="ECO:0007669"/>
    <property type="project" value="TreeGrafter"/>
</dbReference>